<dbReference type="Proteomes" id="UP001194696">
    <property type="component" value="Unassembled WGS sequence"/>
</dbReference>
<gene>
    <name evidence="1" type="ORF">BGZ96_003581</name>
</gene>
<reference evidence="1 2" key="1">
    <citation type="journal article" date="2020" name="Fungal Divers.">
        <title>Resolving the Mortierellaceae phylogeny through synthesis of multi-gene phylogenetics and phylogenomics.</title>
        <authorList>
            <person name="Vandepol N."/>
            <person name="Liber J."/>
            <person name="Desiro A."/>
            <person name="Na H."/>
            <person name="Kennedy M."/>
            <person name="Barry K."/>
            <person name="Grigoriev I.V."/>
            <person name="Miller A.N."/>
            <person name="O'Donnell K."/>
            <person name="Stajich J.E."/>
            <person name="Bonito G."/>
        </authorList>
    </citation>
    <scope>NUCLEOTIDE SEQUENCE [LARGE SCALE GENOMIC DNA]</scope>
    <source>
        <strain evidence="1 2">AD045</strain>
    </source>
</reference>
<dbReference type="SUPFAM" id="SSF51445">
    <property type="entry name" value="(Trans)glycosidases"/>
    <property type="match status" value="1"/>
</dbReference>
<keyword evidence="2" id="KW-1185">Reference proteome</keyword>
<sequence length="109" mass="11841">MIGRLLRNVKVVALGHADIPIFSSDVESVIKPPLTNNEDKAGVNLHPFISGAPIQDATAWYWNYLDQSVKPAVAARSTNPIDIWITEIGWPILPATANVNTSIPSIVNL</sequence>
<name>A0ABQ7JJ03_9FUNG</name>
<accession>A0ABQ7JJ03</accession>
<evidence type="ECO:0000313" key="2">
    <source>
        <dbReference type="Proteomes" id="UP001194696"/>
    </source>
</evidence>
<comment type="caution">
    <text evidence="1">The sequence shown here is derived from an EMBL/GenBank/DDBJ whole genome shotgun (WGS) entry which is preliminary data.</text>
</comment>
<organism evidence="1 2">
    <name type="scientific">Linnemannia gamsii</name>
    <dbReference type="NCBI Taxonomy" id="64522"/>
    <lineage>
        <taxon>Eukaryota</taxon>
        <taxon>Fungi</taxon>
        <taxon>Fungi incertae sedis</taxon>
        <taxon>Mucoromycota</taxon>
        <taxon>Mortierellomycotina</taxon>
        <taxon>Mortierellomycetes</taxon>
        <taxon>Mortierellales</taxon>
        <taxon>Mortierellaceae</taxon>
        <taxon>Linnemannia</taxon>
    </lineage>
</organism>
<dbReference type="InterPro" id="IPR017853">
    <property type="entry name" value="GH"/>
</dbReference>
<dbReference type="EMBL" id="JAAAIM010001785">
    <property type="protein sequence ID" value="KAG0275876.1"/>
    <property type="molecule type" value="Genomic_DNA"/>
</dbReference>
<evidence type="ECO:0000313" key="1">
    <source>
        <dbReference type="EMBL" id="KAG0275876.1"/>
    </source>
</evidence>
<evidence type="ECO:0008006" key="3">
    <source>
        <dbReference type="Google" id="ProtNLM"/>
    </source>
</evidence>
<protein>
    <recommendedName>
        <fullName evidence="3">Glycoside hydrolase</fullName>
    </recommendedName>
</protein>
<proteinExistence type="predicted"/>